<dbReference type="GO" id="GO:0003677">
    <property type="term" value="F:DNA binding"/>
    <property type="evidence" value="ECO:0007669"/>
    <property type="project" value="UniProtKB-KW"/>
</dbReference>
<evidence type="ECO:0000259" key="5">
    <source>
        <dbReference type="PROSITE" id="PS50042"/>
    </source>
</evidence>
<dbReference type="Pfam" id="PF00027">
    <property type="entry name" value="cNMP_binding"/>
    <property type="match status" value="1"/>
</dbReference>
<comment type="caution">
    <text evidence="7">The sequence shown here is derived from an EMBL/GenBank/DDBJ whole genome shotgun (WGS) entry which is preliminary data.</text>
</comment>
<organism evidence="7 8">
    <name type="scientific">Virgibacillus indicus</name>
    <dbReference type="NCBI Taxonomy" id="2024554"/>
    <lineage>
        <taxon>Bacteria</taxon>
        <taxon>Bacillati</taxon>
        <taxon>Bacillota</taxon>
        <taxon>Bacilli</taxon>
        <taxon>Bacillales</taxon>
        <taxon>Bacillaceae</taxon>
        <taxon>Virgibacillus</taxon>
    </lineage>
</organism>
<dbReference type="GO" id="GO:0003700">
    <property type="term" value="F:DNA-binding transcription factor activity"/>
    <property type="evidence" value="ECO:0007669"/>
    <property type="project" value="TreeGrafter"/>
</dbReference>
<dbReference type="SUPFAM" id="SSF46785">
    <property type="entry name" value="Winged helix' DNA-binding domain"/>
    <property type="match status" value="1"/>
</dbReference>
<dbReference type="AlphaFoldDB" id="A0A265N764"/>
<dbReference type="InterPro" id="IPR018490">
    <property type="entry name" value="cNMP-bd_dom_sf"/>
</dbReference>
<evidence type="ECO:0000256" key="1">
    <source>
        <dbReference type="ARBA" id="ARBA00023015"/>
    </source>
</evidence>
<evidence type="ECO:0000313" key="8">
    <source>
        <dbReference type="Proteomes" id="UP000216498"/>
    </source>
</evidence>
<protein>
    <submittedName>
        <fullName evidence="7">Crp/Fnr family transcriptional regulator</fullName>
    </submittedName>
</protein>
<reference evidence="7 8" key="1">
    <citation type="submission" date="2017-08" db="EMBL/GenBank/DDBJ databases">
        <title>Virgibacillus indicus sp. nov. and Virgibacillus profoundi sp. nov, two moderately halophilic bacteria isolated from marine sediment by using the Microfluidic Streak Plate.</title>
        <authorList>
            <person name="Xu B."/>
            <person name="Hu B."/>
            <person name="Wang J."/>
            <person name="Zhu Y."/>
            <person name="Huang L."/>
            <person name="Du W."/>
            <person name="Huang Y."/>
        </authorList>
    </citation>
    <scope>NUCLEOTIDE SEQUENCE [LARGE SCALE GENOMIC DNA]</scope>
    <source>
        <strain evidence="7 8">IO3-P2-C2</strain>
    </source>
</reference>
<dbReference type="CDD" id="cd00038">
    <property type="entry name" value="CAP_ED"/>
    <property type="match status" value="1"/>
</dbReference>
<dbReference type="InterPro" id="IPR050397">
    <property type="entry name" value="Env_Response_Regulators"/>
</dbReference>
<dbReference type="PROSITE" id="PS50042">
    <property type="entry name" value="CNMP_BINDING_3"/>
    <property type="match status" value="1"/>
</dbReference>
<dbReference type="GO" id="GO:0005829">
    <property type="term" value="C:cytosol"/>
    <property type="evidence" value="ECO:0007669"/>
    <property type="project" value="TreeGrafter"/>
</dbReference>
<dbReference type="PANTHER" id="PTHR24567:SF26">
    <property type="entry name" value="REGULATORY PROTEIN YEIL"/>
    <property type="match status" value="1"/>
</dbReference>
<dbReference type="PROSITE" id="PS51063">
    <property type="entry name" value="HTH_CRP_2"/>
    <property type="match status" value="1"/>
</dbReference>
<feature type="domain" description="Cyclic nucleotide-binding" evidence="5">
    <location>
        <begin position="4"/>
        <end position="113"/>
    </location>
</feature>
<name>A0A265N764_9BACI</name>
<dbReference type="Pfam" id="PF13545">
    <property type="entry name" value="HTH_Crp_2"/>
    <property type="match status" value="1"/>
</dbReference>
<dbReference type="InterPro" id="IPR014710">
    <property type="entry name" value="RmlC-like_jellyroll"/>
</dbReference>
<dbReference type="InterPro" id="IPR012318">
    <property type="entry name" value="HTH_CRP"/>
</dbReference>
<dbReference type="InterPro" id="IPR036390">
    <property type="entry name" value="WH_DNA-bd_sf"/>
</dbReference>
<accession>A0A265N764</accession>
<evidence type="ECO:0000259" key="6">
    <source>
        <dbReference type="PROSITE" id="PS51063"/>
    </source>
</evidence>
<evidence type="ECO:0000256" key="2">
    <source>
        <dbReference type="ARBA" id="ARBA00023125"/>
    </source>
</evidence>
<feature type="domain" description="HTH crp-type" evidence="6">
    <location>
        <begin position="138"/>
        <end position="211"/>
    </location>
</feature>
<dbReference type="SMART" id="SM00100">
    <property type="entry name" value="cNMP"/>
    <property type="match status" value="1"/>
</dbReference>
<keyword evidence="8" id="KW-1185">Reference proteome</keyword>
<keyword evidence="2" id="KW-0238">DNA-binding</keyword>
<evidence type="ECO:0000256" key="3">
    <source>
        <dbReference type="ARBA" id="ARBA00023159"/>
    </source>
</evidence>
<dbReference type="Gene3D" id="2.60.120.10">
    <property type="entry name" value="Jelly Rolls"/>
    <property type="match status" value="1"/>
</dbReference>
<dbReference type="Proteomes" id="UP000216498">
    <property type="component" value="Unassembled WGS sequence"/>
</dbReference>
<dbReference type="SMART" id="SM00419">
    <property type="entry name" value="HTH_CRP"/>
    <property type="match status" value="1"/>
</dbReference>
<evidence type="ECO:0000256" key="4">
    <source>
        <dbReference type="ARBA" id="ARBA00023163"/>
    </source>
</evidence>
<dbReference type="EMBL" id="NPMS01000007">
    <property type="protein sequence ID" value="OZU87860.1"/>
    <property type="molecule type" value="Genomic_DNA"/>
</dbReference>
<dbReference type="PANTHER" id="PTHR24567">
    <property type="entry name" value="CRP FAMILY TRANSCRIPTIONAL REGULATORY PROTEIN"/>
    <property type="match status" value="1"/>
</dbReference>
<gene>
    <name evidence="7" type="ORF">CIL03_14235</name>
</gene>
<proteinExistence type="predicted"/>
<dbReference type="OrthoDB" id="9810708at2"/>
<dbReference type="InterPro" id="IPR000595">
    <property type="entry name" value="cNMP-bd_dom"/>
</dbReference>
<dbReference type="Gene3D" id="1.10.10.10">
    <property type="entry name" value="Winged helix-like DNA-binding domain superfamily/Winged helix DNA-binding domain"/>
    <property type="match status" value="1"/>
</dbReference>
<dbReference type="InterPro" id="IPR036388">
    <property type="entry name" value="WH-like_DNA-bd_sf"/>
</dbReference>
<keyword evidence="3" id="KW-0010">Activator</keyword>
<evidence type="ECO:0000313" key="7">
    <source>
        <dbReference type="EMBL" id="OZU87860.1"/>
    </source>
</evidence>
<keyword evidence="4" id="KW-0804">Transcription</keyword>
<dbReference type="SUPFAM" id="SSF51206">
    <property type="entry name" value="cAMP-binding domain-like"/>
    <property type="match status" value="1"/>
</dbReference>
<sequence>MEPLLNRLDTYNYDMLLANTRKLDVKKGNVIYREGSPSNYLYFIMKGQVRIYKKLGPGKELTIFTRNPHDGFGEIGVFSGKNYSNTAEATKNTTLYFIGKNEMESILNQNGQIGLQFTKWVAESLEASKAKMRDYIAFGSEGAVASVFVRYSNMYGIVTKEGIRLTEPVMLRDVSKHIGISRETVSRVVNKWKEQDIIANDNKYFLIKDMNYFRKILVCENCGVENCVL</sequence>
<keyword evidence="1" id="KW-0805">Transcription regulation</keyword>
<dbReference type="RefSeq" id="WP_094886548.1">
    <property type="nucleotide sequence ID" value="NZ_NPMS01000007.1"/>
</dbReference>